<proteinExistence type="predicted"/>
<dbReference type="EMBL" id="JAFICZ010000001">
    <property type="protein sequence ID" value="MBP1296390.1"/>
    <property type="molecule type" value="Genomic_DNA"/>
</dbReference>
<dbReference type="RefSeq" id="WP_209944533.1">
    <property type="nucleotide sequence ID" value="NZ_JAFICZ010000001.1"/>
</dbReference>
<dbReference type="Gene3D" id="3.30.1540.10">
    <property type="entry name" value="formyl-coa transferase, domain 3"/>
    <property type="match status" value="1"/>
</dbReference>
<evidence type="ECO:0000313" key="3">
    <source>
        <dbReference type="Proteomes" id="UP000673383"/>
    </source>
</evidence>
<sequence>MPGPLNGVRVLDLTGVVSGPFATMFLADQGADVLKIEPIGGDITRRSRATIDQAGEFSALFISSNRGKRSLSVDVKSDAGRDILARLVAQADVLVQNFRPGTMERLGLGVDDLRKRHPRLIYVSISGVGDHGPYVKKRVYDPIVQGLSGFADIQSQPVTNRPQMIRTIVCDKTTAVMTAQAVAAALYAREKSGQGDHIHVAMLDVMISYLWPEGMMQYTVVGKEQTATDPNDRPDLVFKTLDGFLTCGTISDSEWQGFCKASGDQELVKDERFATPTARSLNATARINKMQEYIGQRTTAEWLARLDAADVPCAPILRRSEIIENEQVVARGIITEFDQPGVGRVRQPKPAAQFALNQSAIGGPAPRIGEHSREVLSELGYSDAEIERMIADKAVRVAVVKEHEHA</sequence>
<gene>
    <name evidence="2" type="ORF">JOH49_006143</name>
</gene>
<dbReference type="Gene3D" id="3.40.50.10540">
    <property type="entry name" value="Crotonobetainyl-coa:carnitine coa-transferase, domain 1"/>
    <property type="match status" value="1"/>
</dbReference>
<dbReference type="InterPro" id="IPR023606">
    <property type="entry name" value="CoA-Trfase_III_dom_1_sf"/>
</dbReference>
<dbReference type="InterPro" id="IPR003673">
    <property type="entry name" value="CoA-Trfase_fam_III"/>
</dbReference>
<organism evidence="2 3">
    <name type="scientific">Bradyrhizobium elkanii</name>
    <dbReference type="NCBI Taxonomy" id="29448"/>
    <lineage>
        <taxon>Bacteria</taxon>
        <taxon>Pseudomonadati</taxon>
        <taxon>Pseudomonadota</taxon>
        <taxon>Alphaproteobacteria</taxon>
        <taxon>Hyphomicrobiales</taxon>
        <taxon>Nitrobacteraceae</taxon>
        <taxon>Bradyrhizobium</taxon>
    </lineage>
</organism>
<dbReference type="InterPro" id="IPR050483">
    <property type="entry name" value="CoA-transferase_III_domain"/>
</dbReference>
<accession>A0A8I2C394</accession>
<dbReference type="GO" id="GO:0008410">
    <property type="term" value="F:CoA-transferase activity"/>
    <property type="evidence" value="ECO:0007669"/>
    <property type="project" value="TreeGrafter"/>
</dbReference>
<dbReference type="PANTHER" id="PTHR48207:SF3">
    <property type="entry name" value="SUCCINATE--HYDROXYMETHYLGLUTARATE COA-TRANSFERASE"/>
    <property type="match status" value="1"/>
</dbReference>
<dbReference type="Pfam" id="PF02515">
    <property type="entry name" value="CoA_transf_3"/>
    <property type="match status" value="1"/>
</dbReference>
<dbReference type="SUPFAM" id="SSF89796">
    <property type="entry name" value="CoA-transferase family III (CaiB/BaiF)"/>
    <property type="match status" value="1"/>
</dbReference>
<comment type="caution">
    <text evidence="2">The sequence shown here is derived from an EMBL/GenBank/DDBJ whole genome shotgun (WGS) entry which is preliminary data.</text>
</comment>
<evidence type="ECO:0000256" key="1">
    <source>
        <dbReference type="ARBA" id="ARBA00022679"/>
    </source>
</evidence>
<dbReference type="InterPro" id="IPR044855">
    <property type="entry name" value="CoA-Trfase_III_dom3_sf"/>
</dbReference>
<keyword evidence="1 2" id="KW-0808">Transferase</keyword>
<dbReference type="Proteomes" id="UP000673383">
    <property type="component" value="Unassembled WGS sequence"/>
</dbReference>
<reference evidence="2" key="1">
    <citation type="submission" date="2021-02" db="EMBL/GenBank/DDBJ databases">
        <title>Genomic Encyclopedia of Type Strains, Phase IV (KMG-V): Genome sequencing to study the core and pangenomes of soil and plant-associated prokaryotes.</title>
        <authorList>
            <person name="Whitman W."/>
        </authorList>
    </citation>
    <scope>NUCLEOTIDE SEQUENCE</scope>
    <source>
        <strain evidence="2">USDA 406</strain>
    </source>
</reference>
<dbReference type="AlphaFoldDB" id="A0A8I2C394"/>
<protein>
    <submittedName>
        <fullName evidence="2">Crotonobetainyl-CoA:carnitine CoA-transferase CaiB-like acyl-CoA transferase</fullName>
    </submittedName>
</protein>
<name>A0A8I2C394_BRAEL</name>
<dbReference type="PANTHER" id="PTHR48207">
    <property type="entry name" value="SUCCINATE--HYDROXYMETHYLGLUTARATE COA-TRANSFERASE"/>
    <property type="match status" value="1"/>
</dbReference>
<evidence type="ECO:0000313" key="2">
    <source>
        <dbReference type="EMBL" id="MBP1296390.1"/>
    </source>
</evidence>